<dbReference type="AlphaFoldDB" id="A0A835PWJ9"/>
<keyword evidence="4" id="KW-1185">Reference proteome</keyword>
<organism evidence="2 4">
    <name type="scientific">Vanilla planifolia</name>
    <name type="common">Vanilla</name>
    <dbReference type="NCBI Taxonomy" id="51239"/>
    <lineage>
        <taxon>Eukaryota</taxon>
        <taxon>Viridiplantae</taxon>
        <taxon>Streptophyta</taxon>
        <taxon>Embryophyta</taxon>
        <taxon>Tracheophyta</taxon>
        <taxon>Spermatophyta</taxon>
        <taxon>Magnoliopsida</taxon>
        <taxon>Liliopsida</taxon>
        <taxon>Asparagales</taxon>
        <taxon>Orchidaceae</taxon>
        <taxon>Vanilloideae</taxon>
        <taxon>Vanilleae</taxon>
        <taxon>Vanilla</taxon>
    </lineage>
</organism>
<reference evidence="4 5" key="1">
    <citation type="journal article" date="2020" name="Nat. Food">
        <title>A phased Vanilla planifolia genome enables genetic improvement of flavour and production.</title>
        <authorList>
            <person name="Hasing T."/>
            <person name="Tang H."/>
            <person name="Brym M."/>
            <person name="Khazi F."/>
            <person name="Huang T."/>
            <person name="Chambers A.H."/>
        </authorList>
    </citation>
    <scope>NUCLEOTIDE SEQUENCE [LARGE SCALE GENOMIC DNA]</scope>
    <source>
        <tissue evidence="2">Leaf</tissue>
    </source>
</reference>
<dbReference type="Proteomes" id="UP000636800">
    <property type="component" value="Chromosome 12"/>
</dbReference>
<evidence type="ECO:0000313" key="3">
    <source>
        <dbReference type="EMBL" id="KAG0460225.1"/>
    </source>
</evidence>
<gene>
    <name evidence="3" type="ORF">HPP92_023353</name>
    <name evidence="2" type="ORF">HPP92_023650</name>
</gene>
<feature type="region of interest" description="Disordered" evidence="1">
    <location>
        <begin position="79"/>
        <end position="129"/>
    </location>
</feature>
<evidence type="ECO:0000313" key="2">
    <source>
        <dbReference type="EMBL" id="KAG0458493.1"/>
    </source>
</evidence>
<accession>A0A835PWJ9</accession>
<sequence length="129" mass="14055">MALRPVGPPRGSQGQEAMHTRGHWASKRHSFRHENRARDIILQLLVESEMMTFSSESYAFSSPSRQPLAMPIFSTHPGVGTWQKRGRNNHDGVIEDPKISNSAGVYPPASSAVGSVPSPVAFGRNAAHP</sequence>
<dbReference type="EMBL" id="JADCNL010000012">
    <property type="protein sequence ID" value="KAG0458493.1"/>
    <property type="molecule type" value="Genomic_DNA"/>
</dbReference>
<feature type="region of interest" description="Disordered" evidence="1">
    <location>
        <begin position="1"/>
        <end position="30"/>
    </location>
</feature>
<proteinExistence type="predicted"/>
<dbReference type="EMBL" id="JADCNM010000012">
    <property type="protein sequence ID" value="KAG0460225.1"/>
    <property type="molecule type" value="Genomic_DNA"/>
</dbReference>
<evidence type="ECO:0000256" key="1">
    <source>
        <dbReference type="SAM" id="MobiDB-lite"/>
    </source>
</evidence>
<evidence type="ECO:0000313" key="4">
    <source>
        <dbReference type="Proteomes" id="UP000636800"/>
    </source>
</evidence>
<feature type="compositionally biased region" description="Basic residues" evidence="1">
    <location>
        <begin position="20"/>
        <end position="30"/>
    </location>
</feature>
<feature type="compositionally biased region" description="Basic and acidic residues" evidence="1">
    <location>
        <begin position="88"/>
        <end position="98"/>
    </location>
</feature>
<name>A0A835PWJ9_VANPL</name>
<comment type="caution">
    <text evidence="2">The sequence shown here is derived from an EMBL/GenBank/DDBJ whole genome shotgun (WGS) entry which is preliminary data.</text>
</comment>
<feature type="compositionally biased region" description="Low complexity" evidence="1">
    <location>
        <begin position="105"/>
        <end position="121"/>
    </location>
</feature>
<dbReference type="Proteomes" id="UP000639772">
    <property type="component" value="Chromosome 12"/>
</dbReference>
<evidence type="ECO:0000313" key="5">
    <source>
        <dbReference type="Proteomes" id="UP000639772"/>
    </source>
</evidence>
<protein>
    <submittedName>
        <fullName evidence="2">Uncharacterized protein</fullName>
    </submittedName>
</protein>